<comment type="function">
    <text evidence="2 12">Long-chain fatty alcohol oxidase involved in the omega-oxidation pathway of lipid degradation.</text>
</comment>
<dbReference type="Gene3D" id="3.50.50.60">
    <property type="entry name" value="FAD/NAD(P)-binding domain"/>
    <property type="match status" value="2"/>
</dbReference>
<keyword evidence="9" id="KW-1133">Transmembrane helix</keyword>
<feature type="region of interest" description="Disordered" evidence="15">
    <location>
        <begin position="1"/>
        <end position="21"/>
    </location>
</feature>
<dbReference type="GO" id="GO:0046577">
    <property type="term" value="F:long-chain-alcohol oxidase activity"/>
    <property type="evidence" value="ECO:0007669"/>
    <property type="project" value="UniProtKB-EC"/>
</dbReference>
<dbReference type="Proteomes" id="UP001180020">
    <property type="component" value="Unassembled WGS sequence"/>
</dbReference>
<evidence type="ECO:0000256" key="6">
    <source>
        <dbReference type="ARBA" id="ARBA00022630"/>
    </source>
</evidence>
<dbReference type="Pfam" id="PF05199">
    <property type="entry name" value="GMC_oxred_C"/>
    <property type="match status" value="1"/>
</dbReference>
<evidence type="ECO:0000256" key="15">
    <source>
        <dbReference type="SAM" id="MobiDB-lite"/>
    </source>
</evidence>
<dbReference type="AlphaFoldDB" id="A0AAV9E4G4"/>
<proteinExistence type="inferred from homology"/>
<feature type="active site" description="Proton acceptor" evidence="13">
    <location>
        <position position="675"/>
    </location>
</feature>
<evidence type="ECO:0000256" key="14">
    <source>
        <dbReference type="PIRSR" id="PIRSR028937-2"/>
    </source>
</evidence>
<dbReference type="PANTHER" id="PTHR46056:SF4">
    <property type="entry name" value="LONG-CHAIN-ALCOHOL OXIDASE FAO4A"/>
    <property type="match status" value="1"/>
</dbReference>
<keyword evidence="11 12" id="KW-0472">Membrane</keyword>
<evidence type="ECO:0000313" key="19">
    <source>
        <dbReference type="Proteomes" id="UP001180020"/>
    </source>
</evidence>
<evidence type="ECO:0000256" key="8">
    <source>
        <dbReference type="ARBA" id="ARBA00022827"/>
    </source>
</evidence>
<reference evidence="18" key="2">
    <citation type="submission" date="2023-06" db="EMBL/GenBank/DDBJ databases">
        <authorList>
            <person name="Ma L."/>
            <person name="Liu K.-W."/>
            <person name="Li Z."/>
            <person name="Hsiao Y.-Y."/>
            <person name="Qi Y."/>
            <person name="Fu T."/>
            <person name="Tang G."/>
            <person name="Zhang D."/>
            <person name="Sun W.-H."/>
            <person name="Liu D.-K."/>
            <person name="Li Y."/>
            <person name="Chen G.-Z."/>
            <person name="Liu X.-D."/>
            <person name="Liao X.-Y."/>
            <person name="Jiang Y.-T."/>
            <person name="Yu X."/>
            <person name="Hao Y."/>
            <person name="Huang J."/>
            <person name="Zhao X.-W."/>
            <person name="Ke S."/>
            <person name="Chen Y.-Y."/>
            <person name="Wu W.-L."/>
            <person name="Hsu J.-L."/>
            <person name="Lin Y.-F."/>
            <person name="Huang M.-D."/>
            <person name="Li C.-Y."/>
            <person name="Huang L."/>
            <person name="Wang Z.-W."/>
            <person name="Zhao X."/>
            <person name="Zhong W.-Y."/>
            <person name="Peng D.-H."/>
            <person name="Ahmad S."/>
            <person name="Lan S."/>
            <person name="Zhang J.-S."/>
            <person name="Tsai W.-C."/>
            <person name="Van De Peer Y."/>
            <person name="Liu Z.-J."/>
        </authorList>
    </citation>
    <scope>NUCLEOTIDE SEQUENCE</scope>
    <source>
        <strain evidence="18">CP</strain>
        <tissue evidence="18">Leaves</tissue>
    </source>
</reference>
<evidence type="ECO:0000256" key="11">
    <source>
        <dbReference type="ARBA" id="ARBA00023136"/>
    </source>
</evidence>
<evidence type="ECO:0000313" key="18">
    <source>
        <dbReference type="EMBL" id="KAK1307133.1"/>
    </source>
</evidence>
<keyword evidence="10 12" id="KW-0560">Oxidoreductase</keyword>
<evidence type="ECO:0000256" key="1">
    <source>
        <dbReference type="ARBA" id="ARBA00000920"/>
    </source>
</evidence>
<evidence type="ECO:0000256" key="12">
    <source>
        <dbReference type="PIRNR" id="PIRNR028937"/>
    </source>
</evidence>
<sequence length="751" mass="82154">MVTERVMEESELRGGRAPYPNTLSEREMKSLTAVCDTLLPSLDVSQLKDESLKTFYRTSASMLGVPEHVGGMLSSRIHHPQIGLLRWGLWLLSTWYGTLFLCGTKCMSRQFPYFRSFLSVPSHVREEILLSWSLSSFFLFNMLFKCLKYITLRSFFTLVNEKNENPSWKALGYCGPDPNFVNQEEELISPLSESIVDLGNPTEVIFKTLQKKGFQVTTTSPSSIPSATIHCDAVVVGSGSGGGVIAGVLAKAGYKVVVLEKGEYYPKNRLSLLEGPTLDNMYDGSGFMATDDVGVVVLAGSTVGGGSTINWSASLRTPDHVVDEWRYVHGLHDPFGGKAYDRALDAVCDRMGVQSNVDEEGLNNAVLRSGCVKLGYTVMHVPCNAPPDHYCGWCHLGCKDGRKKGTAETWLADMAESGNGVIFPKCEALRVVHEKGEGRIKGRKARGVVFKHDNHATFLVESKVTVVACGALRTPGLLKRSGLKNKNIGRNLRLHPVVMAWGYFPPTTTEEVKGMKKNSYEGGIITSMSTVVSNFETTGYGAVIQTPSLHPGLFSVVMPWMSGADFKDRMTRFSRTVHVFALARDGGGEGGAVDLARGTMTYELDERDEVSLQRGLEKMLRILVAAGAEEIGTHHFTGERLMNVKKASEDELERFVKEVSGKKLRNWSAQICSAHQMGSCRMGVEAGRSAVDQRGETWEVEGLFVGDASVLPTALGVNPMVTVQAIAYCTAQSVLDVLRSAGRSIFMSSSV</sequence>
<evidence type="ECO:0000256" key="9">
    <source>
        <dbReference type="ARBA" id="ARBA00022989"/>
    </source>
</evidence>
<keyword evidence="7" id="KW-0812">Transmembrane</keyword>
<gene>
    <name evidence="18" type="primary">FAO4A</name>
    <name evidence="18" type="ORF">QJS10_CPA10g01262</name>
</gene>
<comment type="catalytic activity">
    <reaction evidence="1 12">
        <text>a long-chain primary fatty alcohol + O2 = a long-chain fatty aldehyde + H2O2</text>
        <dbReference type="Rhea" id="RHEA:22756"/>
        <dbReference type="ChEBI" id="CHEBI:15379"/>
        <dbReference type="ChEBI" id="CHEBI:16240"/>
        <dbReference type="ChEBI" id="CHEBI:17176"/>
        <dbReference type="ChEBI" id="CHEBI:77396"/>
        <dbReference type="EC" id="1.1.3.20"/>
    </reaction>
</comment>
<accession>A0AAV9E4G4</accession>
<dbReference type="PANTHER" id="PTHR46056">
    <property type="entry name" value="LONG-CHAIN-ALCOHOL OXIDASE"/>
    <property type="match status" value="1"/>
</dbReference>
<name>A0AAV9E4G4_ACOCL</name>
<evidence type="ECO:0000259" key="17">
    <source>
        <dbReference type="Pfam" id="PF05199"/>
    </source>
</evidence>
<keyword evidence="8 14" id="KW-0274">FAD</keyword>
<dbReference type="EC" id="1.1.3.20" evidence="5 12"/>
<dbReference type="EMBL" id="JAUJYO010000010">
    <property type="protein sequence ID" value="KAK1307133.1"/>
    <property type="molecule type" value="Genomic_DNA"/>
</dbReference>
<evidence type="ECO:0000256" key="13">
    <source>
        <dbReference type="PIRSR" id="PIRSR028937-1"/>
    </source>
</evidence>
<evidence type="ECO:0000256" key="3">
    <source>
        <dbReference type="ARBA" id="ARBA00004370"/>
    </source>
</evidence>
<evidence type="ECO:0000256" key="4">
    <source>
        <dbReference type="ARBA" id="ARBA00010790"/>
    </source>
</evidence>
<organism evidence="18 19">
    <name type="scientific">Acorus calamus</name>
    <name type="common">Sweet flag</name>
    <dbReference type="NCBI Taxonomy" id="4465"/>
    <lineage>
        <taxon>Eukaryota</taxon>
        <taxon>Viridiplantae</taxon>
        <taxon>Streptophyta</taxon>
        <taxon>Embryophyta</taxon>
        <taxon>Tracheophyta</taxon>
        <taxon>Spermatophyta</taxon>
        <taxon>Magnoliopsida</taxon>
        <taxon>Liliopsida</taxon>
        <taxon>Acoraceae</taxon>
        <taxon>Acorus</taxon>
    </lineage>
</organism>
<dbReference type="InterPro" id="IPR012400">
    <property type="entry name" value="Long_Oxdase"/>
</dbReference>
<dbReference type="GO" id="GO:0016020">
    <property type="term" value="C:membrane"/>
    <property type="evidence" value="ECO:0007669"/>
    <property type="project" value="UniProtKB-SubCell"/>
</dbReference>
<evidence type="ECO:0000256" key="5">
    <source>
        <dbReference type="ARBA" id="ARBA00013125"/>
    </source>
</evidence>
<keyword evidence="19" id="KW-1185">Reference proteome</keyword>
<feature type="compositionally biased region" description="Basic and acidic residues" evidence="15">
    <location>
        <begin position="1"/>
        <end position="14"/>
    </location>
</feature>
<dbReference type="InterPro" id="IPR000172">
    <property type="entry name" value="GMC_OxRdtase_N"/>
</dbReference>
<comment type="caution">
    <text evidence="18">The sequence shown here is derived from an EMBL/GenBank/DDBJ whole genome shotgun (WGS) entry which is preliminary data.</text>
</comment>
<dbReference type="InterPro" id="IPR036188">
    <property type="entry name" value="FAD/NAD-bd_sf"/>
</dbReference>
<keyword evidence="6" id="KW-0285">Flavoprotein</keyword>
<dbReference type="InterPro" id="IPR007867">
    <property type="entry name" value="GMC_OxRtase_C"/>
</dbReference>
<dbReference type="Pfam" id="PF00732">
    <property type="entry name" value="GMC_oxred_N"/>
    <property type="match status" value="1"/>
</dbReference>
<comment type="subcellular location">
    <subcellularLocation>
        <location evidence="3 12">Membrane</location>
    </subcellularLocation>
</comment>
<dbReference type="PIRSF" id="PIRSF028937">
    <property type="entry name" value="Lg_Ch_AO"/>
    <property type="match status" value="1"/>
</dbReference>
<evidence type="ECO:0000259" key="16">
    <source>
        <dbReference type="Pfam" id="PF00732"/>
    </source>
</evidence>
<evidence type="ECO:0000256" key="2">
    <source>
        <dbReference type="ARBA" id="ARBA00003842"/>
    </source>
</evidence>
<feature type="domain" description="Glucose-methanol-choline oxidoreductase N-terminal" evidence="16">
    <location>
        <begin position="279"/>
        <end position="497"/>
    </location>
</feature>
<feature type="domain" description="Glucose-methanol-choline oxidoreductase C-terminal" evidence="17">
    <location>
        <begin position="599"/>
        <end position="727"/>
    </location>
</feature>
<protein>
    <recommendedName>
        <fullName evidence="5 12">Long-chain-alcohol oxidase</fullName>
        <ecNumber evidence="5 12">1.1.3.20</ecNumber>
    </recommendedName>
</protein>
<evidence type="ECO:0000256" key="10">
    <source>
        <dbReference type="ARBA" id="ARBA00023002"/>
    </source>
</evidence>
<dbReference type="GO" id="GO:0050660">
    <property type="term" value="F:flavin adenine dinucleotide binding"/>
    <property type="evidence" value="ECO:0007669"/>
    <property type="project" value="InterPro"/>
</dbReference>
<feature type="binding site" evidence="14">
    <location>
        <begin position="231"/>
        <end position="246"/>
    </location>
    <ligand>
        <name>FAD</name>
        <dbReference type="ChEBI" id="CHEBI:57692"/>
    </ligand>
</feature>
<dbReference type="SUPFAM" id="SSF51905">
    <property type="entry name" value="FAD/NAD(P)-binding domain"/>
    <property type="match status" value="1"/>
</dbReference>
<reference evidence="18" key="1">
    <citation type="journal article" date="2023" name="Nat. Commun.">
        <title>Diploid and tetraploid genomes of Acorus and the evolution of monocots.</title>
        <authorList>
            <person name="Ma L."/>
            <person name="Liu K.W."/>
            <person name="Li Z."/>
            <person name="Hsiao Y.Y."/>
            <person name="Qi Y."/>
            <person name="Fu T."/>
            <person name="Tang G.D."/>
            <person name="Zhang D."/>
            <person name="Sun W.H."/>
            <person name="Liu D.K."/>
            <person name="Li Y."/>
            <person name="Chen G.Z."/>
            <person name="Liu X.D."/>
            <person name="Liao X.Y."/>
            <person name="Jiang Y.T."/>
            <person name="Yu X."/>
            <person name="Hao Y."/>
            <person name="Huang J."/>
            <person name="Zhao X.W."/>
            <person name="Ke S."/>
            <person name="Chen Y.Y."/>
            <person name="Wu W.L."/>
            <person name="Hsu J.L."/>
            <person name="Lin Y.F."/>
            <person name="Huang M.D."/>
            <person name="Li C.Y."/>
            <person name="Huang L."/>
            <person name="Wang Z.W."/>
            <person name="Zhao X."/>
            <person name="Zhong W.Y."/>
            <person name="Peng D.H."/>
            <person name="Ahmad S."/>
            <person name="Lan S."/>
            <person name="Zhang J.S."/>
            <person name="Tsai W.C."/>
            <person name="Van de Peer Y."/>
            <person name="Liu Z.J."/>
        </authorList>
    </citation>
    <scope>NUCLEOTIDE SEQUENCE</scope>
    <source>
        <strain evidence="18">CP</strain>
    </source>
</reference>
<evidence type="ECO:0000256" key="7">
    <source>
        <dbReference type="ARBA" id="ARBA00022692"/>
    </source>
</evidence>
<comment type="similarity">
    <text evidence="4 12">Belongs to the GMC oxidoreductase family.</text>
</comment>